<feature type="transmembrane region" description="Helical" evidence="6">
    <location>
        <begin position="96"/>
        <end position="116"/>
    </location>
</feature>
<feature type="domain" description="Sulfatase N-terminal" evidence="7">
    <location>
        <begin position="279"/>
        <end position="551"/>
    </location>
</feature>
<dbReference type="Gene3D" id="3.30.1120.80">
    <property type="match status" value="1"/>
</dbReference>
<dbReference type="EMBL" id="FPHJ01000043">
    <property type="protein sequence ID" value="SFV64741.1"/>
    <property type="molecule type" value="Genomic_DNA"/>
</dbReference>
<feature type="transmembrane region" description="Helical" evidence="6">
    <location>
        <begin position="51"/>
        <end position="84"/>
    </location>
</feature>
<gene>
    <name evidence="8" type="ORF">MNB_SUP05-5-53</name>
</gene>
<sequence length="626" mass="73123">MLEKFKKNLQFYFGIIFKIYLLFLSFFAVYRFIFIIIYWDKIARTEAPISEIFYVFISALKLDIGIITTSAILIVWLILLLHSIFKLSFLIRLTHFYTFIVGFIYSLISIIELGIYREWEEKPSFEILTYFSHPMEAFHSAPLGQFVVLLLILTVIIIFFYKIMKKIFSSSMQERSWTFSLFFIIFTPVLLLLLARGGSQPIPISQSDAYYSKHKILNNISINTTYNFLHSIIENNQLLSGVNPYISKDEQIKKLSIIKPYLNQQHCNNQIDILNNKKPNIVLVIMESFSGYFLDKDKIIPEFMSLTKQGILFTNLYGSGTLSHEGLPAILSGWPAIDDIYITNSPQKFKYLPTITAKLKQQNYSSLFLFGGDLNYGNLKSYIYNNNFDTFLEGKDMKKMLPNETPGALGYHDKVTLHLLNKLTNSTPQPFFNAIFTVSSHSPYDQPLQNKIKFGGEHKKYYNSVYYTDKSIRSFIKEAKNKKWYKNTLFIFVADHSHANSKYWSRDTPMWHHIPMLFFGEVIKKEYRGKRINKIVSQHDLASTLLNQLDINTSEFKFSRNVLCSDYKQGAYYMVNGGYGFITPQGSYAYNFKIKKEVYKDKKPNKKLGHYYLENLFNEFIKLSKK</sequence>
<protein>
    <submittedName>
        <fullName evidence="8">Putative sulfatase</fullName>
    </submittedName>
</protein>
<evidence type="ECO:0000313" key="8">
    <source>
        <dbReference type="EMBL" id="SFV64741.1"/>
    </source>
</evidence>
<accession>A0A1W1CGB6</accession>
<feature type="transmembrane region" description="Helical" evidence="6">
    <location>
        <begin position="143"/>
        <end position="164"/>
    </location>
</feature>
<evidence type="ECO:0000256" key="4">
    <source>
        <dbReference type="ARBA" id="ARBA00022989"/>
    </source>
</evidence>
<comment type="subcellular location">
    <subcellularLocation>
        <location evidence="1">Cell membrane</location>
        <topology evidence="1">Multi-pass membrane protein</topology>
    </subcellularLocation>
</comment>
<dbReference type="InterPro" id="IPR000917">
    <property type="entry name" value="Sulfatase_N"/>
</dbReference>
<keyword evidence="5 6" id="KW-0472">Membrane</keyword>
<evidence type="ECO:0000256" key="1">
    <source>
        <dbReference type="ARBA" id="ARBA00004651"/>
    </source>
</evidence>
<dbReference type="GO" id="GO:0005886">
    <property type="term" value="C:plasma membrane"/>
    <property type="evidence" value="ECO:0007669"/>
    <property type="project" value="UniProtKB-SubCell"/>
</dbReference>
<dbReference type="InterPro" id="IPR012160">
    <property type="entry name" value="LtaS-like"/>
</dbReference>
<feature type="transmembrane region" description="Helical" evidence="6">
    <location>
        <begin position="176"/>
        <end position="195"/>
    </location>
</feature>
<proteinExistence type="predicted"/>
<organism evidence="8">
    <name type="scientific">hydrothermal vent metagenome</name>
    <dbReference type="NCBI Taxonomy" id="652676"/>
    <lineage>
        <taxon>unclassified sequences</taxon>
        <taxon>metagenomes</taxon>
        <taxon>ecological metagenomes</taxon>
    </lineage>
</organism>
<keyword evidence="2" id="KW-1003">Cell membrane</keyword>
<dbReference type="Gene3D" id="3.40.720.10">
    <property type="entry name" value="Alkaline Phosphatase, subunit A"/>
    <property type="match status" value="1"/>
</dbReference>
<feature type="transmembrane region" description="Helical" evidence="6">
    <location>
        <begin position="12"/>
        <end position="39"/>
    </location>
</feature>
<keyword evidence="4 6" id="KW-1133">Transmembrane helix</keyword>
<dbReference type="PIRSF" id="PIRSF005091">
    <property type="entry name" value="Mmb_sulf_HI1246"/>
    <property type="match status" value="1"/>
</dbReference>
<dbReference type="CDD" id="cd16015">
    <property type="entry name" value="LTA_synthase"/>
    <property type="match status" value="1"/>
</dbReference>
<evidence type="ECO:0000256" key="3">
    <source>
        <dbReference type="ARBA" id="ARBA00022692"/>
    </source>
</evidence>
<evidence type="ECO:0000256" key="6">
    <source>
        <dbReference type="SAM" id="Phobius"/>
    </source>
</evidence>
<dbReference type="PANTHER" id="PTHR47371:SF3">
    <property type="entry name" value="PHOSPHOGLYCEROL TRANSFERASE I"/>
    <property type="match status" value="1"/>
</dbReference>
<dbReference type="PANTHER" id="PTHR47371">
    <property type="entry name" value="LIPOTEICHOIC ACID SYNTHASE"/>
    <property type="match status" value="1"/>
</dbReference>
<reference evidence="8" key="1">
    <citation type="submission" date="2016-10" db="EMBL/GenBank/DDBJ databases">
        <authorList>
            <person name="de Groot N.N."/>
        </authorList>
    </citation>
    <scope>NUCLEOTIDE SEQUENCE</scope>
</reference>
<dbReference type="InterPro" id="IPR017850">
    <property type="entry name" value="Alkaline_phosphatase_core_sf"/>
</dbReference>
<keyword evidence="3 6" id="KW-0812">Transmembrane</keyword>
<dbReference type="InterPro" id="IPR050448">
    <property type="entry name" value="OpgB/LTA_synthase_biosynth"/>
</dbReference>
<dbReference type="Pfam" id="PF00884">
    <property type="entry name" value="Sulfatase"/>
    <property type="match status" value="1"/>
</dbReference>
<dbReference type="SUPFAM" id="SSF53649">
    <property type="entry name" value="Alkaline phosphatase-like"/>
    <property type="match status" value="1"/>
</dbReference>
<dbReference type="AlphaFoldDB" id="A0A1W1CGB6"/>
<evidence type="ECO:0000256" key="5">
    <source>
        <dbReference type="ARBA" id="ARBA00023136"/>
    </source>
</evidence>
<evidence type="ECO:0000256" key="2">
    <source>
        <dbReference type="ARBA" id="ARBA00022475"/>
    </source>
</evidence>
<evidence type="ECO:0000259" key="7">
    <source>
        <dbReference type="Pfam" id="PF00884"/>
    </source>
</evidence>
<name>A0A1W1CGB6_9ZZZZ</name>